<keyword evidence="5" id="KW-1185">Reference proteome</keyword>
<dbReference type="SUPFAM" id="SSF54285">
    <property type="entry name" value="MoaD/ThiS"/>
    <property type="match status" value="1"/>
</dbReference>
<protein>
    <recommendedName>
        <fullName evidence="3">Molybdopterin synthase sulfur carrier subunit</fullName>
    </recommendedName>
</protein>
<dbReference type="CDD" id="cd00754">
    <property type="entry name" value="Ubl_MoaD"/>
    <property type="match status" value="1"/>
</dbReference>
<dbReference type="Pfam" id="PF02597">
    <property type="entry name" value="ThiS"/>
    <property type="match status" value="1"/>
</dbReference>
<dbReference type="InterPro" id="IPR016155">
    <property type="entry name" value="Mopterin_synth/thiamin_S_b"/>
</dbReference>
<gene>
    <name evidence="4" type="primary">moaD</name>
    <name evidence="4" type="ORF">P9989_07255</name>
</gene>
<evidence type="ECO:0000313" key="4">
    <source>
        <dbReference type="EMBL" id="WFT76152.1"/>
    </source>
</evidence>
<sequence length="77" mass="8474">MNRILLFAGLQEKAGQESIELDAVGKTVEEIKKKIGQQYQLDRLHEAMTAVNEEYAAHDYKIADGDVIAFIPPVSGG</sequence>
<keyword evidence="1" id="KW-0547">Nucleotide-binding</keyword>
<evidence type="ECO:0000313" key="5">
    <source>
        <dbReference type="Proteomes" id="UP001221597"/>
    </source>
</evidence>
<dbReference type="PANTHER" id="PTHR33359">
    <property type="entry name" value="MOLYBDOPTERIN SYNTHASE SULFUR CARRIER SUBUNIT"/>
    <property type="match status" value="1"/>
</dbReference>
<dbReference type="InterPro" id="IPR003749">
    <property type="entry name" value="ThiS/MoaD-like"/>
</dbReference>
<organism evidence="4 5">
    <name type="scientific">Halobacillus naozhouensis</name>
    <dbReference type="NCBI Taxonomy" id="554880"/>
    <lineage>
        <taxon>Bacteria</taxon>
        <taxon>Bacillati</taxon>
        <taxon>Bacillota</taxon>
        <taxon>Bacilli</taxon>
        <taxon>Bacillales</taxon>
        <taxon>Bacillaceae</taxon>
        <taxon>Halobacillus</taxon>
    </lineage>
</organism>
<evidence type="ECO:0000256" key="2">
    <source>
        <dbReference type="ARBA" id="ARBA00024200"/>
    </source>
</evidence>
<evidence type="ECO:0000256" key="3">
    <source>
        <dbReference type="ARBA" id="ARBA00024247"/>
    </source>
</evidence>
<dbReference type="PANTHER" id="PTHR33359:SF1">
    <property type="entry name" value="MOLYBDOPTERIN SYNTHASE SULFUR CARRIER SUBUNIT"/>
    <property type="match status" value="1"/>
</dbReference>
<dbReference type="Proteomes" id="UP001221597">
    <property type="component" value="Chromosome"/>
</dbReference>
<evidence type="ECO:0000256" key="1">
    <source>
        <dbReference type="ARBA" id="ARBA00022741"/>
    </source>
</evidence>
<dbReference type="NCBIfam" id="TIGR01682">
    <property type="entry name" value="moaD"/>
    <property type="match status" value="1"/>
</dbReference>
<accession>A0ABY8J3J1</accession>
<dbReference type="InterPro" id="IPR012675">
    <property type="entry name" value="Beta-grasp_dom_sf"/>
</dbReference>
<dbReference type="InterPro" id="IPR044672">
    <property type="entry name" value="MOCS2A"/>
</dbReference>
<comment type="similarity">
    <text evidence="2">Belongs to the MoaD family.</text>
</comment>
<dbReference type="EMBL" id="CP121671">
    <property type="protein sequence ID" value="WFT76152.1"/>
    <property type="molecule type" value="Genomic_DNA"/>
</dbReference>
<proteinExistence type="inferred from homology"/>
<reference evidence="4 5" key="1">
    <citation type="submission" date="2023-04" db="EMBL/GenBank/DDBJ databases">
        <title>Genome sequence of Halobacillus naozhouensis KACC 21980.</title>
        <authorList>
            <person name="Kim S."/>
            <person name="Heo J."/>
            <person name="Kwon S.-W."/>
        </authorList>
    </citation>
    <scope>NUCLEOTIDE SEQUENCE [LARGE SCALE GENOMIC DNA]</scope>
    <source>
        <strain evidence="4 5">KCTC 13234</strain>
    </source>
</reference>
<name>A0ABY8J3J1_9BACI</name>
<dbReference type="RefSeq" id="WP_283078108.1">
    <property type="nucleotide sequence ID" value="NZ_CP121671.1"/>
</dbReference>
<dbReference type="Gene3D" id="3.10.20.30">
    <property type="match status" value="1"/>
</dbReference>